<dbReference type="PANTHER" id="PTHR43397">
    <property type="entry name" value="ERGOTHIONEINE BIOSYNTHESIS PROTEIN 1"/>
    <property type="match status" value="1"/>
</dbReference>
<comment type="caution">
    <text evidence="4">The sequence shown here is derived from an EMBL/GenBank/DDBJ whole genome shotgun (WGS) entry which is preliminary data.</text>
</comment>
<dbReference type="NCBIfam" id="TIGR03438">
    <property type="entry name" value="egtD_ergothio"/>
    <property type="match status" value="1"/>
</dbReference>
<organism evidence="4 5">
    <name type="scientific">Rugamonas fusca</name>
    <dbReference type="NCBI Taxonomy" id="2758568"/>
    <lineage>
        <taxon>Bacteria</taxon>
        <taxon>Pseudomonadati</taxon>
        <taxon>Pseudomonadota</taxon>
        <taxon>Betaproteobacteria</taxon>
        <taxon>Burkholderiales</taxon>
        <taxon>Oxalobacteraceae</taxon>
        <taxon>Telluria group</taxon>
        <taxon>Rugamonas</taxon>
    </lineage>
</organism>
<dbReference type="Gene3D" id="3.40.50.150">
    <property type="entry name" value="Vaccinia Virus protein VP39"/>
    <property type="match status" value="1"/>
</dbReference>
<dbReference type="Proteomes" id="UP000566711">
    <property type="component" value="Unassembled WGS sequence"/>
</dbReference>
<name>A0A7W2I689_9BURK</name>
<evidence type="ECO:0000313" key="4">
    <source>
        <dbReference type="EMBL" id="MBA5605058.1"/>
    </source>
</evidence>
<dbReference type="RefSeq" id="WP_182215537.1">
    <property type="nucleotide sequence ID" value="NZ_JACEZS010000004.1"/>
</dbReference>
<dbReference type="InterPro" id="IPR017804">
    <property type="entry name" value="MeTrfase_EgtD-like"/>
</dbReference>
<feature type="domain" description="Histidine-specific methyltransferase SAM-dependent" evidence="3">
    <location>
        <begin position="38"/>
        <end position="335"/>
    </location>
</feature>
<keyword evidence="2 4" id="KW-0808">Transferase</keyword>
<keyword evidence="5" id="KW-1185">Reference proteome</keyword>
<evidence type="ECO:0000256" key="1">
    <source>
        <dbReference type="ARBA" id="ARBA00022603"/>
    </source>
</evidence>
<dbReference type="AlphaFoldDB" id="A0A7W2I689"/>
<accession>A0A7W2I689</accession>
<evidence type="ECO:0000259" key="3">
    <source>
        <dbReference type="Pfam" id="PF10017"/>
    </source>
</evidence>
<dbReference type="SUPFAM" id="SSF53335">
    <property type="entry name" value="S-adenosyl-L-methionine-dependent methyltransferases"/>
    <property type="match status" value="1"/>
</dbReference>
<dbReference type="Pfam" id="PF10017">
    <property type="entry name" value="Methyltransf_33"/>
    <property type="match status" value="1"/>
</dbReference>
<dbReference type="PIRSF" id="PIRSF018005">
    <property type="entry name" value="UCP018005"/>
    <property type="match status" value="1"/>
</dbReference>
<evidence type="ECO:0000313" key="5">
    <source>
        <dbReference type="Proteomes" id="UP000566711"/>
    </source>
</evidence>
<dbReference type="InterPro" id="IPR035094">
    <property type="entry name" value="EgtD"/>
</dbReference>
<sequence length="341" mass="36998">MLMPRTPAMRIVSPAPRNACADAAGGQRPAHGAPATLAEITAGLLAPSAAVSPKFFYDSLGSRLFEAICELPEYYPTRTEAAIFARHGSDIARAVGTGCTLIDLGAGNCAKAAALFPLLQPAQYVPVDISRDFLADAVRGLQQRFPEIGMLALGLDFSQGCELPDSVRHARRLFFYPGSSIGNFGPDEAQRFLRGLRDSAGEQGGLLIGVDLVKDTALLDAAYDDALGVTAAFNLNLLNHLNHLVGADFDVRHWLHRAFFNEQASRIEMHLEARHALSVRWQGGERHFGAGERIHTEYSYKYTRAGFVALLERAGFEAARIWTDPDGWFAVIHARAAGVNP</sequence>
<dbReference type="InterPro" id="IPR051128">
    <property type="entry name" value="EgtD_Methyltrsf_superfamily"/>
</dbReference>
<dbReference type="PANTHER" id="PTHR43397:SF1">
    <property type="entry name" value="ERGOTHIONEINE BIOSYNTHESIS PROTEIN 1"/>
    <property type="match status" value="1"/>
</dbReference>
<evidence type="ECO:0000256" key="2">
    <source>
        <dbReference type="ARBA" id="ARBA00022679"/>
    </source>
</evidence>
<dbReference type="EC" id="2.1.1.44" evidence="4"/>
<protein>
    <submittedName>
        <fullName evidence="4">L-histidine N(Alpha)-methyltransferase</fullName>
        <ecNumber evidence="4">2.1.1.44</ecNumber>
    </submittedName>
</protein>
<dbReference type="InterPro" id="IPR029063">
    <property type="entry name" value="SAM-dependent_MTases_sf"/>
</dbReference>
<reference evidence="4 5" key="1">
    <citation type="submission" date="2020-07" db="EMBL/GenBank/DDBJ databases">
        <title>Novel species isolated from subtropical streams in China.</title>
        <authorList>
            <person name="Lu H."/>
        </authorList>
    </citation>
    <scope>NUCLEOTIDE SEQUENCE [LARGE SCALE GENOMIC DNA]</scope>
    <source>
        <strain evidence="4 5">FT3S</strain>
    </source>
</reference>
<dbReference type="GO" id="GO:0032259">
    <property type="term" value="P:methylation"/>
    <property type="evidence" value="ECO:0007669"/>
    <property type="project" value="UniProtKB-KW"/>
</dbReference>
<keyword evidence="1 4" id="KW-0489">Methyltransferase</keyword>
<dbReference type="GO" id="GO:0052706">
    <property type="term" value="F:L-histidine N(alpha)-methyltransferase activity"/>
    <property type="evidence" value="ECO:0007669"/>
    <property type="project" value="UniProtKB-EC"/>
</dbReference>
<dbReference type="EMBL" id="JACEZS010000004">
    <property type="protein sequence ID" value="MBA5605058.1"/>
    <property type="molecule type" value="Genomic_DNA"/>
</dbReference>
<dbReference type="InterPro" id="IPR019257">
    <property type="entry name" value="MeTrfase_dom"/>
</dbReference>
<gene>
    <name evidence="4" type="primary">egtD</name>
    <name evidence="4" type="ORF">H3H36_06735</name>
</gene>
<proteinExistence type="predicted"/>